<name>A0AB33JYA9_9ACTN</name>
<sequence>MVVTDRQFDSVPAKINPRRNGCSQDPLRAPIHSLTSPVGSRQALRNGTVRPVPRTESVRGTGRTW</sequence>
<dbReference type="AlphaFoldDB" id="A0AB33JYA9"/>
<evidence type="ECO:0000256" key="1">
    <source>
        <dbReference type="SAM" id="MobiDB-lite"/>
    </source>
</evidence>
<dbReference type="EMBL" id="AP035881">
    <property type="protein sequence ID" value="BFP45307.1"/>
    <property type="molecule type" value="Genomic_DNA"/>
</dbReference>
<evidence type="ECO:0000313" key="2">
    <source>
        <dbReference type="EMBL" id="BFP45307.1"/>
    </source>
</evidence>
<feature type="compositionally biased region" description="Polar residues" evidence="1">
    <location>
        <begin position="33"/>
        <end position="45"/>
    </location>
</feature>
<accession>A0AB33JYA9</accession>
<reference evidence="2" key="1">
    <citation type="submission" date="2024-07" db="EMBL/GenBank/DDBJ databases">
        <title>Complete genome sequences of cellulolytic bacteria, Kitasatospora sp. CMC57 and Streptomyces sp. CMC78, isolated from Japanese agricultural soil.</title>
        <authorList>
            <person name="Hashimoto T."/>
            <person name="Ito M."/>
            <person name="Iwamoto M."/>
            <person name="Fukahori D."/>
            <person name="Shoda T."/>
            <person name="Sakoda M."/>
            <person name="Morohoshi T."/>
            <person name="Mitsuboshi M."/>
            <person name="Nishizawa T."/>
        </authorList>
    </citation>
    <scope>NUCLEOTIDE SEQUENCE</scope>
    <source>
        <strain evidence="2">CMC57</strain>
    </source>
</reference>
<proteinExistence type="predicted"/>
<organism evidence="2">
    <name type="scientific">Kitasatospora sp. CMC57</name>
    <dbReference type="NCBI Taxonomy" id="3231513"/>
    <lineage>
        <taxon>Bacteria</taxon>
        <taxon>Bacillati</taxon>
        <taxon>Actinomycetota</taxon>
        <taxon>Actinomycetes</taxon>
        <taxon>Kitasatosporales</taxon>
        <taxon>Streptomycetaceae</taxon>
        <taxon>Kitasatospora</taxon>
    </lineage>
</organism>
<feature type="region of interest" description="Disordered" evidence="1">
    <location>
        <begin position="1"/>
        <end position="65"/>
    </location>
</feature>
<protein>
    <submittedName>
        <fullName evidence="2">Uncharacterized protein</fullName>
    </submittedName>
</protein>
<gene>
    <name evidence="2" type="ORF">KCMC57_16750</name>
</gene>